<feature type="domain" description="IspG TIM-barrel" evidence="8">
    <location>
        <begin position="5"/>
        <end position="240"/>
    </location>
</feature>
<keyword evidence="6 7" id="KW-0414">Isoprene biosynthesis</keyword>
<dbReference type="InterPro" id="IPR058578">
    <property type="entry name" value="IspG_TIM"/>
</dbReference>
<evidence type="ECO:0000256" key="4">
    <source>
        <dbReference type="ARBA" id="ARBA00023004"/>
    </source>
</evidence>
<comment type="catalytic activity">
    <reaction evidence="7">
        <text>(2E)-4-hydroxy-3-methylbut-2-enyl diphosphate + oxidized [flavodoxin] + H2O + 2 H(+) = 2-C-methyl-D-erythritol 2,4-cyclic diphosphate + reduced [flavodoxin]</text>
        <dbReference type="Rhea" id="RHEA:43604"/>
        <dbReference type="Rhea" id="RHEA-COMP:10622"/>
        <dbReference type="Rhea" id="RHEA-COMP:10623"/>
        <dbReference type="ChEBI" id="CHEBI:15377"/>
        <dbReference type="ChEBI" id="CHEBI:15378"/>
        <dbReference type="ChEBI" id="CHEBI:57618"/>
        <dbReference type="ChEBI" id="CHEBI:58210"/>
        <dbReference type="ChEBI" id="CHEBI:58483"/>
        <dbReference type="ChEBI" id="CHEBI:128753"/>
        <dbReference type="EC" id="1.17.7.3"/>
    </reaction>
</comment>
<evidence type="ECO:0000256" key="7">
    <source>
        <dbReference type="HAMAP-Rule" id="MF_00159"/>
    </source>
</evidence>
<accession>A0A0C7P4A7</accession>
<feature type="binding site" evidence="7">
    <location>
        <position position="258"/>
    </location>
    <ligand>
        <name>[4Fe-4S] cluster</name>
        <dbReference type="ChEBI" id="CHEBI:49883"/>
    </ligand>
</feature>
<proteinExistence type="inferred from homology"/>
<gene>
    <name evidence="7 10" type="primary">ispG</name>
    <name evidence="10" type="ORF">DTL3_1400</name>
</gene>
<evidence type="ECO:0000259" key="8">
    <source>
        <dbReference type="Pfam" id="PF04551"/>
    </source>
</evidence>
<evidence type="ECO:0000256" key="1">
    <source>
        <dbReference type="ARBA" id="ARBA00022485"/>
    </source>
</evidence>
<dbReference type="OrthoDB" id="9803214at2"/>
<comment type="pathway">
    <text evidence="7">Isoprenoid biosynthesis; isopentenyl diphosphate biosynthesis via DXP pathway; isopentenyl diphosphate from 1-deoxy-D-xylulose 5-phosphate: step 5/6.</text>
</comment>
<sequence length="346" mass="37719">MFSERVVNVGNVIIGGNHPIVIQSMTNTDTKNFEGTLRQINDLADAGAKIVRVSVRDMEDISSFSKIVTYSKVPVVADIHFDYRLAIEAIKAGAAKIRINPGNIGSEEKIKKIVEVAKEYKVPIRIGSNSGSIGKEFRNLPRYQALAESVLKDVRLLEKEGFYDIVISMKSVEVKENFLANKYLSEMVPYPFHIGITEAGVFEDAAILSSVGIGSLLINGIGDTIRVSISGNPLKEIEIAKSLLVLLGFENGIRVVACPTCARTEINVERLAYDVKSWIEGKTVNRSITISVMGCIVNGPGEAKHSDLAIVGTKNSSAAVFLKGKLYGTFKNCELKDVLLKLIDTI</sequence>
<dbReference type="NCBIfam" id="TIGR00612">
    <property type="entry name" value="ispG_gcpE"/>
    <property type="match status" value="1"/>
</dbReference>
<keyword evidence="1 7" id="KW-0004">4Fe-4S</keyword>
<dbReference type="PANTHER" id="PTHR30454">
    <property type="entry name" value="4-HYDROXY-3-METHYLBUT-2-EN-1-YL DIPHOSPHATE SYNTHASE"/>
    <property type="match status" value="1"/>
</dbReference>
<comment type="function">
    <text evidence="7">Converts 2C-methyl-D-erythritol 2,4-cyclodiphosphate (ME-2,4cPP) into 1-hydroxy-2-methyl-2-(E)-butenyl 4-diphosphate.</text>
</comment>
<evidence type="ECO:0000256" key="5">
    <source>
        <dbReference type="ARBA" id="ARBA00023014"/>
    </source>
</evidence>
<dbReference type="InterPro" id="IPR011005">
    <property type="entry name" value="Dihydropteroate_synth-like_sf"/>
</dbReference>
<dbReference type="InterPro" id="IPR016425">
    <property type="entry name" value="IspG_bac"/>
</dbReference>
<organism evidence="10 11">
    <name type="scientific">Defluviitoga tunisiensis</name>
    <dbReference type="NCBI Taxonomy" id="1006576"/>
    <lineage>
        <taxon>Bacteria</taxon>
        <taxon>Thermotogati</taxon>
        <taxon>Thermotogota</taxon>
        <taxon>Thermotogae</taxon>
        <taxon>Petrotogales</taxon>
        <taxon>Petrotogaceae</taxon>
        <taxon>Defluviitoga</taxon>
    </lineage>
</organism>
<dbReference type="GO" id="GO:0051539">
    <property type="term" value="F:4 iron, 4 sulfur cluster binding"/>
    <property type="evidence" value="ECO:0007669"/>
    <property type="project" value="UniProtKB-UniRule"/>
</dbReference>
<feature type="domain" description="IspG C-terminal" evidence="9">
    <location>
        <begin position="255"/>
        <end position="344"/>
    </location>
</feature>
<dbReference type="Pfam" id="PF04551">
    <property type="entry name" value="GcpE"/>
    <property type="match status" value="1"/>
</dbReference>
<name>A0A0C7P4A7_DEFTU</name>
<dbReference type="InterPro" id="IPR004588">
    <property type="entry name" value="IspG_bac-typ"/>
</dbReference>
<dbReference type="HAMAP" id="MF_00159">
    <property type="entry name" value="IspG"/>
    <property type="match status" value="1"/>
</dbReference>
<dbReference type="GO" id="GO:0019288">
    <property type="term" value="P:isopentenyl diphosphate biosynthetic process, methylerythritol 4-phosphate pathway"/>
    <property type="evidence" value="ECO:0007669"/>
    <property type="project" value="UniProtKB-UniRule"/>
</dbReference>
<dbReference type="GO" id="GO:0005506">
    <property type="term" value="F:iron ion binding"/>
    <property type="evidence" value="ECO:0007669"/>
    <property type="project" value="InterPro"/>
</dbReference>
<dbReference type="HOGENOM" id="CLU_042258_0_0_0"/>
<dbReference type="AlphaFoldDB" id="A0A0C7P4A7"/>
<evidence type="ECO:0000313" key="10">
    <source>
        <dbReference type="EMBL" id="CEP78694.1"/>
    </source>
</evidence>
<dbReference type="STRING" id="1006576.DTL3_1400"/>
<evidence type="ECO:0000256" key="6">
    <source>
        <dbReference type="ARBA" id="ARBA00023229"/>
    </source>
</evidence>
<dbReference type="EC" id="1.17.7.3" evidence="7"/>
<evidence type="ECO:0000256" key="3">
    <source>
        <dbReference type="ARBA" id="ARBA00023002"/>
    </source>
</evidence>
<dbReference type="KEGG" id="dtn:DTL3_1400"/>
<evidence type="ECO:0000259" key="9">
    <source>
        <dbReference type="Pfam" id="PF26540"/>
    </source>
</evidence>
<evidence type="ECO:0000256" key="2">
    <source>
        <dbReference type="ARBA" id="ARBA00022723"/>
    </source>
</evidence>
<feature type="binding site" evidence="7">
    <location>
        <position position="295"/>
    </location>
    <ligand>
        <name>[4Fe-4S] cluster</name>
        <dbReference type="ChEBI" id="CHEBI:49883"/>
    </ligand>
</feature>
<dbReference type="Gene3D" id="3.30.413.10">
    <property type="entry name" value="Sulfite Reductase Hemoprotein, domain 1"/>
    <property type="match status" value="1"/>
</dbReference>
<reference evidence="11" key="1">
    <citation type="submission" date="2014-11" db="EMBL/GenBank/DDBJ databases">
        <authorList>
            <person name="Wibberg D."/>
        </authorList>
    </citation>
    <scope>NUCLEOTIDE SEQUENCE [LARGE SCALE GENOMIC DNA]</scope>
    <source>
        <strain evidence="11">L3</strain>
    </source>
</reference>
<dbReference type="SUPFAM" id="SSF51717">
    <property type="entry name" value="Dihydropteroate synthetase-like"/>
    <property type="match status" value="1"/>
</dbReference>
<dbReference type="RefSeq" id="WP_045088091.1">
    <property type="nucleotide sequence ID" value="NZ_LN824141.1"/>
</dbReference>
<dbReference type="UniPathway" id="UPA00056">
    <property type="reaction ID" value="UER00096"/>
</dbReference>
<keyword evidence="11" id="KW-1185">Reference proteome</keyword>
<feature type="binding site" evidence="7">
    <location>
        <position position="302"/>
    </location>
    <ligand>
        <name>[4Fe-4S] cluster</name>
        <dbReference type="ChEBI" id="CHEBI:49883"/>
    </ligand>
</feature>
<keyword evidence="5 7" id="KW-0411">Iron-sulfur</keyword>
<dbReference type="PIRSF" id="PIRSF004640">
    <property type="entry name" value="IspG"/>
    <property type="match status" value="1"/>
</dbReference>
<dbReference type="GO" id="GO:0141197">
    <property type="term" value="F:4-hydroxy-3-methylbut-2-enyl-diphosphate synthase activity (flavodoxin)"/>
    <property type="evidence" value="ECO:0007669"/>
    <property type="project" value="UniProtKB-EC"/>
</dbReference>
<comment type="cofactor">
    <cofactor evidence="7">
        <name>[4Fe-4S] cluster</name>
        <dbReference type="ChEBI" id="CHEBI:49883"/>
    </cofactor>
    <text evidence="7">Binds 1 [4Fe-4S] cluster.</text>
</comment>
<keyword evidence="4 7" id="KW-0408">Iron</keyword>
<dbReference type="PANTHER" id="PTHR30454:SF0">
    <property type="entry name" value="4-HYDROXY-3-METHYLBUT-2-EN-1-YL DIPHOSPHATE SYNTHASE (FERREDOXIN), CHLOROPLASTIC"/>
    <property type="match status" value="1"/>
</dbReference>
<dbReference type="InterPro" id="IPR045854">
    <property type="entry name" value="NO2/SO3_Rdtase_4Fe4S_sf"/>
</dbReference>
<feature type="binding site" evidence="7">
    <location>
        <position position="261"/>
    </location>
    <ligand>
        <name>[4Fe-4S] cluster</name>
        <dbReference type="ChEBI" id="CHEBI:49883"/>
    </ligand>
</feature>
<dbReference type="PATRIC" id="fig|1006576.9.peg.1397"/>
<keyword evidence="2 7" id="KW-0479">Metal-binding</keyword>
<dbReference type="NCBIfam" id="NF001540">
    <property type="entry name" value="PRK00366.1"/>
    <property type="match status" value="1"/>
</dbReference>
<dbReference type="Pfam" id="PF26540">
    <property type="entry name" value="GcpE_C"/>
    <property type="match status" value="1"/>
</dbReference>
<dbReference type="Gene3D" id="3.20.20.20">
    <property type="entry name" value="Dihydropteroate synthase-like"/>
    <property type="match status" value="1"/>
</dbReference>
<evidence type="ECO:0000313" key="11">
    <source>
        <dbReference type="Proteomes" id="UP000032809"/>
    </source>
</evidence>
<protein>
    <recommendedName>
        <fullName evidence="7">4-hydroxy-3-methylbut-2-en-1-yl diphosphate synthase (flavodoxin)</fullName>
        <ecNumber evidence="7">1.17.7.3</ecNumber>
    </recommendedName>
    <alternativeName>
        <fullName evidence="7">1-hydroxy-2-methyl-2-(E)-butenyl 4-diphosphate synthase</fullName>
    </alternativeName>
</protein>
<dbReference type="InterPro" id="IPR058579">
    <property type="entry name" value="IspG_C"/>
</dbReference>
<comment type="similarity">
    <text evidence="7">Belongs to the IspG family.</text>
</comment>
<dbReference type="Proteomes" id="UP000032809">
    <property type="component" value="Chromosome I"/>
</dbReference>
<dbReference type="SUPFAM" id="SSF56014">
    <property type="entry name" value="Nitrite and sulphite reductase 4Fe-4S domain-like"/>
    <property type="match status" value="1"/>
</dbReference>
<keyword evidence="3 7" id="KW-0560">Oxidoreductase</keyword>
<dbReference type="GO" id="GO:0016114">
    <property type="term" value="P:terpenoid biosynthetic process"/>
    <property type="evidence" value="ECO:0007669"/>
    <property type="project" value="InterPro"/>
</dbReference>
<dbReference type="GO" id="GO:0046429">
    <property type="term" value="F:4-hydroxy-3-methylbut-2-en-1-yl diphosphate synthase activity (ferredoxin)"/>
    <property type="evidence" value="ECO:0007669"/>
    <property type="project" value="UniProtKB-UniRule"/>
</dbReference>
<dbReference type="EMBL" id="LN824141">
    <property type="protein sequence ID" value="CEP78694.1"/>
    <property type="molecule type" value="Genomic_DNA"/>
</dbReference>